<accession>A0A2J0Z6C6</accession>
<comment type="caution">
    <text evidence="1">The sequence shown here is derived from an EMBL/GenBank/DDBJ whole genome shotgun (WGS) entry which is preliminary data.</text>
</comment>
<dbReference type="EMBL" id="NJGD01000002">
    <property type="protein sequence ID" value="PJR16073.1"/>
    <property type="molecule type" value="Genomic_DNA"/>
</dbReference>
<dbReference type="Proteomes" id="UP000231987">
    <property type="component" value="Unassembled WGS sequence"/>
</dbReference>
<organism evidence="1 2">
    <name type="scientific">Rhizobium meliloti</name>
    <name type="common">Ensifer meliloti</name>
    <name type="synonym">Sinorhizobium meliloti</name>
    <dbReference type="NCBI Taxonomy" id="382"/>
    <lineage>
        <taxon>Bacteria</taxon>
        <taxon>Pseudomonadati</taxon>
        <taxon>Pseudomonadota</taxon>
        <taxon>Alphaproteobacteria</taxon>
        <taxon>Hyphomicrobiales</taxon>
        <taxon>Rhizobiaceae</taxon>
        <taxon>Sinorhizobium/Ensifer group</taxon>
        <taxon>Sinorhizobium</taxon>
    </lineage>
</organism>
<dbReference type="AlphaFoldDB" id="A0A2J0Z6C6"/>
<sequence>MEDVTLYAYQISPPNDQLLYFAETLEECRAAALEQRRELKEGDPDDEHEAMAIYRCLVRMPDQQTLLRILNEETSPIEACVVERKLVALVTE</sequence>
<proteinExistence type="predicted"/>
<dbReference type="RefSeq" id="WP_100670062.1">
    <property type="nucleotide sequence ID" value="NZ_NJGD01000002.1"/>
</dbReference>
<protein>
    <submittedName>
        <fullName evidence="1">Uncharacterized protein</fullName>
    </submittedName>
</protein>
<reference evidence="1 2" key="1">
    <citation type="submission" date="2017-06" db="EMBL/GenBank/DDBJ databases">
        <title>Ensifer strains isolated from leguminous trees and herbs display diverse denitrification phenotypes with some acting as strong N2O sinks.</title>
        <authorList>
            <person name="Woliy K."/>
            <person name="Mania D."/>
            <person name="Bakken L.R."/>
            <person name="Frostegard A."/>
        </authorList>
    </citation>
    <scope>NUCLEOTIDE SEQUENCE [LARGE SCALE GENOMIC DNA]</scope>
    <source>
        <strain evidence="1 2">AC50a</strain>
    </source>
</reference>
<evidence type="ECO:0000313" key="2">
    <source>
        <dbReference type="Proteomes" id="UP000231987"/>
    </source>
</evidence>
<gene>
    <name evidence="1" type="ORF">CEJ86_04510</name>
</gene>
<name>A0A2J0Z6C6_RHIML</name>
<evidence type="ECO:0000313" key="1">
    <source>
        <dbReference type="EMBL" id="PJR16073.1"/>
    </source>
</evidence>